<gene>
    <name evidence="16" type="ORF">D910_11687</name>
</gene>
<proteinExistence type="inferred from homology"/>
<feature type="domain" description="AMP-binding enzyme C-terminal" evidence="15">
    <location>
        <begin position="829"/>
        <end position="905"/>
    </location>
</feature>
<keyword evidence="7" id="KW-0067">ATP-binding</keyword>
<feature type="non-terminal residue" evidence="16">
    <location>
        <position position="1"/>
    </location>
</feature>
<evidence type="ECO:0000256" key="12">
    <source>
        <dbReference type="ARBA" id="ARBA00023262"/>
    </source>
</evidence>
<feature type="domain" description="AMP-dependent synthetase/ligase" evidence="14">
    <location>
        <begin position="24"/>
        <end position="257"/>
    </location>
</feature>
<dbReference type="PROSITE" id="PS00455">
    <property type="entry name" value="AMP_BINDING"/>
    <property type="match status" value="2"/>
</dbReference>
<dbReference type="InterPro" id="IPR025110">
    <property type="entry name" value="AMP-bd_C"/>
</dbReference>
<dbReference type="OrthoDB" id="10253869at2759"/>
<dbReference type="Gene3D" id="2.30.38.10">
    <property type="entry name" value="Luciferase, Domain 3"/>
    <property type="match status" value="1"/>
</dbReference>
<keyword evidence="9" id="KW-0503">Monooxygenase</keyword>
<comment type="subcellular location">
    <subcellularLocation>
        <location evidence="1">Peroxisome</location>
    </subcellularLocation>
</comment>
<evidence type="ECO:0000259" key="15">
    <source>
        <dbReference type="Pfam" id="PF13193"/>
    </source>
</evidence>
<dbReference type="PANTHER" id="PTHR24096">
    <property type="entry name" value="LONG-CHAIN-FATTY-ACID--COA LIGASE"/>
    <property type="match status" value="1"/>
</dbReference>
<protein>
    <recommendedName>
        <fullName evidence="4">Luciferin 4-monooxygenase</fullName>
        <ecNumber evidence="3">1.13.12.7</ecNumber>
    </recommendedName>
</protein>
<dbReference type="GO" id="GO:0004467">
    <property type="term" value="F:long-chain fatty acid-CoA ligase activity"/>
    <property type="evidence" value="ECO:0007669"/>
    <property type="project" value="TreeGrafter"/>
</dbReference>
<feature type="domain" description="AMP-binding enzyme C-terminal" evidence="15">
    <location>
        <begin position="307"/>
        <end position="344"/>
    </location>
</feature>
<dbReference type="GO" id="GO:0005524">
    <property type="term" value="F:ATP binding"/>
    <property type="evidence" value="ECO:0007669"/>
    <property type="project" value="UniProtKB-KW"/>
</dbReference>
<evidence type="ECO:0000256" key="5">
    <source>
        <dbReference type="ARBA" id="ARBA00022723"/>
    </source>
</evidence>
<dbReference type="FunFam" id="3.40.50.12780:FF:000003">
    <property type="entry name" value="Long-chain-fatty-acid--CoA ligase FadD"/>
    <property type="match status" value="1"/>
</dbReference>
<dbReference type="GO" id="GO:0008218">
    <property type="term" value="P:bioluminescence"/>
    <property type="evidence" value="ECO:0007669"/>
    <property type="project" value="UniProtKB-KW"/>
</dbReference>
<dbReference type="InterPro" id="IPR020845">
    <property type="entry name" value="AMP-binding_CS"/>
</dbReference>
<evidence type="ECO:0000256" key="3">
    <source>
        <dbReference type="ARBA" id="ARBA00012532"/>
    </source>
</evidence>
<dbReference type="Gene3D" id="3.40.50.980">
    <property type="match status" value="2"/>
</dbReference>
<evidence type="ECO:0000256" key="10">
    <source>
        <dbReference type="ARBA" id="ARBA00023140"/>
    </source>
</evidence>
<sequence>PDQLLPQGTIDFSEIINLTLDIPDLDPPNADDIAILPYSSGTTGLPKGVELTHRNIVSNLCQISTAETDALELAHGDFQEISPGILPMFHIYGFTITTMNLMTKGAKVLPLPKFTPDSFIDVLQNYHCSIIFAAPPLVLFLTHYPDVKPEYLHHLRNVMSGAAPLGALDESKFLEKANRDVFISQGYGLTETSPVVSTVLKSVREKLGKASSGSVGHVLPNTEVKLVKLDDKTATPLGLGEQGEVLVKGPQVMKGYHNNPEATKNALHEGWFKTGDLAYYDVNGMLFITDRVKELIKVRGYQVAPAELEELLRDHPGVEDAAVIGIPDAISGELPKAYVTRKNELHYDFANMLMFRLLSRRLRCTFPVAYRSVSSGYGIINSDLPDVQISNESVPDLVFNHFSKWDDALIAVECAVTGRKYTYKQIMDYSLALNKSLRKKLKLQSGDIVAVLLPNVPEMPIATLGILKAGLVVTTINPLYTPEEINNQLKDTSAKAIITLLDLFKLAKASLIGQNLPIITVKSLPDQATPEGAIDFIELVEGKVDIPDVQDILPSTLAFLPYSSGTTGLPKGVKLLHSNIVSSVCQIEDPHVKLTPTTTAAYQASIPAVIPMFHIYGFTLITLVQLVCGARVLTLPKFTPELYVKTLKTCKPHVLYLVPPLAIFLANHPSVSKEIFESVQSVVCGAAPLGGMDEEQLLKKAGKKMDIMQGYGMTETSAVILSTRRDFKNVMDCAGSIGRPVANTQVKVISIDDPEGKPLGPNESGELLVKGPQVTPGYHNRPKETEDAFLDGWLRTGDITYYDERALFYITDRLKELIKVKGFQVAPAELEEIIRNHPDVVEAGVIGVPHPTDGEVPRAVVVLKSGKDADLEAIKSFVDGKVAGFKQLKGGVVVADSIPKNASGKILRRELKLRFT</sequence>
<feature type="domain" description="AMP-dependent synthetase/ligase" evidence="14">
    <location>
        <begin position="414"/>
        <end position="779"/>
    </location>
</feature>
<keyword evidence="10" id="KW-0576">Peroxisome</keyword>
<keyword evidence="11" id="KW-0455">Luminescence</keyword>
<evidence type="ECO:0000313" key="17">
    <source>
        <dbReference type="Proteomes" id="UP000030742"/>
    </source>
</evidence>
<dbReference type="EC" id="1.13.12.7" evidence="3"/>
<evidence type="ECO:0000256" key="4">
    <source>
        <dbReference type="ARBA" id="ARBA00019043"/>
    </source>
</evidence>
<evidence type="ECO:0000313" key="16">
    <source>
        <dbReference type="EMBL" id="ERL94408.1"/>
    </source>
</evidence>
<dbReference type="Proteomes" id="UP000030742">
    <property type="component" value="Unassembled WGS sequence"/>
</dbReference>
<reference evidence="16 17" key="1">
    <citation type="journal article" date="2013" name="Genome Biol.">
        <title>Draft genome of the mountain pine beetle, Dendroctonus ponderosae Hopkins, a major forest pest.</title>
        <authorList>
            <person name="Keeling C.I."/>
            <person name="Yuen M.M."/>
            <person name="Liao N.Y."/>
            <person name="Docking T.R."/>
            <person name="Chan S.K."/>
            <person name="Taylor G.A."/>
            <person name="Palmquist D.L."/>
            <person name="Jackman S.D."/>
            <person name="Nguyen A."/>
            <person name="Li M."/>
            <person name="Henderson H."/>
            <person name="Janes J.K."/>
            <person name="Zhao Y."/>
            <person name="Pandoh P."/>
            <person name="Moore R."/>
            <person name="Sperling F.A."/>
            <person name="Huber D.P."/>
            <person name="Birol I."/>
            <person name="Jones S.J."/>
            <person name="Bohlmann J."/>
        </authorList>
    </citation>
    <scope>NUCLEOTIDE SEQUENCE</scope>
</reference>
<evidence type="ECO:0000259" key="14">
    <source>
        <dbReference type="Pfam" id="PF00501"/>
    </source>
</evidence>
<name>U4UPK1_DENPD</name>
<dbReference type="GO" id="GO:0004497">
    <property type="term" value="F:monooxygenase activity"/>
    <property type="evidence" value="ECO:0007669"/>
    <property type="project" value="UniProtKB-KW"/>
</dbReference>
<evidence type="ECO:0000256" key="1">
    <source>
        <dbReference type="ARBA" id="ARBA00004275"/>
    </source>
</evidence>
<evidence type="ECO:0000256" key="9">
    <source>
        <dbReference type="ARBA" id="ARBA00023033"/>
    </source>
</evidence>
<comment type="catalytic activity">
    <reaction evidence="13">
        <text>firefly D-luciferin + ATP + O2 = firefly oxyluciferin + hnu + AMP + CO2 + diphosphate</text>
        <dbReference type="Rhea" id="RHEA:10732"/>
        <dbReference type="ChEBI" id="CHEBI:15379"/>
        <dbReference type="ChEBI" id="CHEBI:16526"/>
        <dbReference type="ChEBI" id="CHEBI:16792"/>
        <dbReference type="ChEBI" id="CHEBI:30212"/>
        <dbReference type="ChEBI" id="CHEBI:30616"/>
        <dbReference type="ChEBI" id="CHEBI:33019"/>
        <dbReference type="ChEBI" id="CHEBI:58038"/>
        <dbReference type="ChEBI" id="CHEBI:456215"/>
        <dbReference type="EC" id="1.13.12.7"/>
    </reaction>
</comment>
<dbReference type="STRING" id="77166.U4UPK1"/>
<keyword evidence="8" id="KW-0560">Oxidoreductase</keyword>
<evidence type="ECO:0000256" key="8">
    <source>
        <dbReference type="ARBA" id="ARBA00023002"/>
    </source>
</evidence>
<dbReference type="GO" id="GO:0046949">
    <property type="term" value="P:fatty-acyl-CoA biosynthetic process"/>
    <property type="evidence" value="ECO:0007669"/>
    <property type="project" value="TreeGrafter"/>
</dbReference>
<evidence type="ECO:0000256" key="6">
    <source>
        <dbReference type="ARBA" id="ARBA00022741"/>
    </source>
</evidence>
<keyword evidence="5" id="KW-0479">Metal-binding</keyword>
<dbReference type="Gene3D" id="3.40.50.12780">
    <property type="entry name" value="N-terminal domain of ligase-like"/>
    <property type="match status" value="1"/>
</dbReference>
<evidence type="ECO:0000256" key="7">
    <source>
        <dbReference type="ARBA" id="ARBA00022840"/>
    </source>
</evidence>
<evidence type="ECO:0000256" key="13">
    <source>
        <dbReference type="ARBA" id="ARBA00048497"/>
    </source>
</evidence>
<comment type="similarity">
    <text evidence="2">Belongs to the ATP-dependent AMP-binding enzyme family.</text>
</comment>
<dbReference type="Gene3D" id="3.30.300.30">
    <property type="match status" value="2"/>
</dbReference>
<dbReference type="Pfam" id="PF13193">
    <property type="entry name" value="AMP-binding_C"/>
    <property type="match status" value="2"/>
</dbReference>
<dbReference type="CDD" id="cd05911">
    <property type="entry name" value="Firefly_Luc_like"/>
    <property type="match status" value="1"/>
</dbReference>
<dbReference type="AlphaFoldDB" id="U4UPK1"/>
<dbReference type="InterPro" id="IPR042099">
    <property type="entry name" value="ANL_N_sf"/>
</dbReference>
<dbReference type="Pfam" id="PF00501">
    <property type="entry name" value="AMP-binding"/>
    <property type="match status" value="2"/>
</dbReference>
<keyword evidence="12" id="KW-0599">Photoprotein</keyword>
<accession>U4UPK1</accession>
<evidence type="ECO:0000256" key="11">
    <source>
        <dbReference type="ARBA" id="ARBA00023223"/>
    </source>
</evidence>
<dbReference type="PANTHER" id="PTHR24096:SF422">
    <property type="entry name" value="BCDNA.GH02901"/>
    <property type="match status" value="1"/>
</dbReference>
<dbReference type="InterPro" id="IPR045851">
    <property type="entry name" value="AMP-bd_C_sf"/>
</dbReference>
<dbReference type="InterPro" id="IPR000873">
    <property type="entry name" value="AMP-dep_synth/lig_dom"/>
</dbReference>
<dbReference type="EMBL" id="KB632390">
    <property type="protein sequence ID" value="ERL94408.1"/>
    <property type="molecule type" value="Genomic_DNA"/>
</dbReference>
<keyword evidence="6" id="KW-0547">Nucleotide-binding</keyword>
<evidence type="ECO:0000256" key="2">
    <source>
        <dbReference type="ARBA" id="ARBA00006432"/>
    </source>
</evidence>
<dbReference type="FunFam" id="3.30.300.30:FF:000007">
    <property type="entry name" value="4-coumarate--CoA ligase 2"/>
    <property type="match status" value="1"/>
</dbReference>
<organism evidence="16 17">
    <name type="scientific">Dendroctonus ponderosae</name>
    <name type="common">Mountain pine beetle</name>
    <dbReference type="NCBI Taxonomy" id="77166"/>
    <lineage>
        <taxon>Eukaryota</taxon>
        <taxon>Metazoa</taxon>
        <taxon>Ecdysozoa</taxon>
        <taxon>Arthropoda</taxon>
        <taxon>Hexapoda</taxon>
        <taxon>Insecta</taxon>
        <taxon>Pterygota</taxon>
        <taxon>Neoptera</taxon>
        <taxon>Endopterygota</taxon>
        <taxon>Coleoptera</taxon>
        <taxon>Polyphaga</taxon>
        <taxon>Cucujiformia</taxon>
        <taxon>Curculionidae</taxon>
        <taxon>Scolytinae</taxon>
        <taxon>Dendroctonus</taxon>
    </lineage>
</organism>
<dbReference type="SUPFAM" id="SSF56801">
    <property type="entry name" value="Acetyl-CoA synthetase-like"/>
    <property type="match status" value="2"/>
</dbReference>
<dbReference type="GO" id="GO:0005777">
    <property type="term" value="C:peroxisome"/>
    <property type="evidence" value="ECO:0007669"/>
    <property type="project" value="UniProtKB-SubCell"/>
</dbReference>
<dbReference type="GO" id="GO:0046872">
    <property type="term" value="F:metal ion binding"/>
    <property type="evidence" value="ECO:0007669"/>
    <property type="project" value="UniProtKB-KW"/>
</dbReference>